<organism evidence="2 3">
    <name type="scientific">Papaver nudicaule</name>
    <name type="common">Iceland poppy</name>
    <dbReference type="NCBI Taxonomy" id="74823"/>
    <lineage>
        <taxon>Eukaryota</taxon>
        <taxon>Viridiplantae</taxon>
        <taxon>Streptophyta</taxon>
        <taxon>Embryophyta</taxon>
        <taxon>Tracheophyta</taxon>
        <taxon>Spermatophyta</taxon>
        <taxon>Magnoliopsida</taxon>
        <taxon>Ranunculales</taxon>
        <taxon>Papaveraceae</taxon>
        <taxon>Papaveroideae</taxon>
        <taxon>Papaver</taxon>
    </lineage>
</organism>
<sequence length="300" mass="32285">MASSSSSSSLGRISILKSCIESSSAASSSGGSFYYYQNRNLKFNQQKQQQMRIVAQGCSTSNVDRRSAVSSDSSSSSMTNGYLDTVFGTELKKKQKQQRQDNEVIREIKVGIDGEQQEVPKISADKLDEWMEFSVPEIVKNIGDAPLLVQIYSSMSKGVQGLSSIGSSSSSSSSPAAARPIPVLEKMKADAKSWTGVTKRWEEGSPVPDGIILVEQLKAEDAKDESEVIGDDVSDGSGSTKTWGVVIQGRGVESASSCYILKTCRVGSSLGFCTHFCLARAKCFGESADLQLKNSWLLGH</sequence>
<feature type="domain" description="DUF7804" evidence="1">
    <location>
        <begin position="122"/>
        <end position="224"/>
    </location>
</feature>
<dbReference type="Proteomes" id="UP001177140">
    <property type="component" value="Unassembled WGS sequence"/>
</dbReference>
<dbReference type="PANTHER" id="PTHR35127">
    <property type="entry name" value="OS03G0736900 PROTEIN"/>
    <property type="match status" value="1"/>
</dbReference>
<keyword evidence="3" id="KW-1185">Reference proteome</keyword>
<reference evidence="2" key="1">
    <citation type="submission" date="2022-03" db="EMBL/GenBank/DDBJ databases">
        <title>A functionally conserved STORR gene fusion in Papaver species that diverged 16.8 million years ago.</title>
        <authorList>
            <person name="Catania T."/>
        </authorList>
    </citation>
    <scope>NUCLEOTIDE SEQUENCE</scope>
    <source>
        <strain evidence="2">S-191538</strain>
    </source>
</reference>
<accession>A0AA42B565</accession>
<comment type="caution">
    <text evidence="2">The sequence shown here is derived from an EMBL/GenBank/DDBJ whole genome shotgun (WGS) entry which is preliminary data.</text>
</comment>
<evidence type="ECO:0000313" key="3">
    <source>
        <dbReference type="Proteomes" id="UP001177140"/>
    </source>
</evidence>
<evidence type="ECO:0000259" key="1">
    <source>
        <dbReference type="Pfam" id="PF25089"/>
    </source>
</evidence>
<dbReference type="Pfam" id="PF25089">
    <property type="entry name" value="DUF7804"/>
    <property type="match status" value="1"/>
</dbReference>
<evidence type="ECO:0000313" key="2">
    <source>
        <dbReference type="EMBL" id="MCL7051825.1"/>
    </source>
</evidence>
<name>A0AA42B565_PAPNU</name>
<dbReference type="AlphaFoldDB" id="A0AA42B565"/>
<dbReference type="PANTHER" id="PTHR35127:SF1">
    <property type="entry name" value="GENOME ASSEMBLY, CHROMOSOME: A10"/>
    <property type="match status" value="1"/>
</dbReference>
<dbReference type="InterPro" id="IPR056706">
    <property type="entry name" value="DUF7804"/>
</dbReference>
<proteinExistence type="predicted"/>
<dbReference type="EMBL" id="JAJJMA010342873">
    <property type="protein sequence ID" value="MCL7051825.1"/>
    <property type="molecule type" value="Genomic_DNA"/>
</dbReference>
<protein>
    <recommendedName>
        <fullName evidence="1">DUF7804 domain-containing protein</fullName>
    </recommendedName>
</protein>
<gene>
    <name evidence="2" type="ORF">MKW94_018150</name>
</gene>